<organism evidence="1 2">
    <name type="scientific">Saccharothrix saharensis</name>
    <dbReference type="NCBI Taxonomy" id="571190"/>
    <lineage>
        <taxon>Bacteria</taxon>
        <taxon>Bacillati</taxon>
        <taxon>Actinomycetota</taxon>
        <taxon>Actinomycetes</taxon>
        <taxon>Pseudonocardiales</taxon>
        <taxon>Pseudonocardiaceae</taxon>
        <taxon>Saccharothrix</taxon>
    </lineage>
</organism>
<gene>
    <name evidence="1" type="ORF">FHX81_0425</name>
</gene>
<name>A0A543J5R1_9PSEU</name>
<proteinExistence type="predicted"/>
<reference evidence="1 2" key="1">
    <citation type="submission" date="2019-06" db="EMBL/GenBank/DDBJ databases">
        <title>Sequencing the genomes of 1000 actinobacteria strains.</title>
        <authorList>
            <person name="Klenk H.-P."/>
        </authorList>
    </citation>
    <scope>NUCLEOTIDE SEQUENCE [LARGE SCALE GENOMIC DNA]</scope>
    <source>
        <strain evidence="1 2">DSM 45456</strain>
    </source>
</reference>
<evidence type="ECO:0000313" key="2">
    <source>
        <dbReference type="Proteomes" id="UP000316628"/>
    </source>
</evidence>
<accession>A0A543J5R1</accession>
<sequence length="148" mass="16180">MTAQKTTTITARVSIEFAQFVLFDYTGQATTTDLLARRTPGWIAVAGPGGAVFNAAGRQSLAADVTLELWTDTPPDDPTDPHMVTERFDGEFTVDTEQILLACTTGSPNDVTVHLPHPGAYRLRAHRRKQTAEDVAPTDTWTLQIWPA</sequence>
<comment type="caution">
    <text evidence="1">The sequence shown here is derived from an EMBL/GenBank/DDBJ whole genome shotgun (WGS) entry which is preliminary data.</text>
</comment>
<keyword evidence="2" id="KW-1185">Reference proteome</keyword>
<dbReference type="RefSeq" id="WP_141974949.1">
    <property type="nucleotide sequence ID" value="NZ_VFPP01000001.1"/>
</dbReference>
<evidence type="ECO:0000313" key="1">
    <source>
        <dbReference type="EMBL" id="TQM78169.1"/>
    </source>
</evidence>
<dbReference type="AlphaFoldDB" id="A0A543J5R1"/>
<dbReference type="OrthoDB" id="3500039at2"/>
<protein>
    <submittedName>
        <fullName evidence="1">Uncharacterized protein</fullName>
    </submittedName>
</protein>
<dbReference type="EMBL" id="VFPP01000001">
    <property type="protein sequence ID" value="TQM78169.1"/>
    <property type="molecule type" value="Genomic_DNA"/>
</dbReference>
<dbReference type="Proteomes" id="UP000316628">
    <property type="component" value="Unassembled WGS sequence"/>
</dbReference>